<dbReference type="Proteomes" id="UP001281614">
    <property type="component" value="Unassembled WGS sequence"/>
</dbReference>
<keyword evidence="6" id="KW-1015">Disulfide bond</keyword>
<keyword evidence="4" id="KW-0255">Endonuclease</keyword>
<evidence type="ECO:0000256" key="2">
    <source>
        <dbReference type="ARBA" id="ARBA00022722"/>
    </source>
</evidence>
<dbReference type="InterPro" id="IPR003154">
    <property type="entry name" value="S1/P1nuclease"/>
</dbReference>
<keyword evidence="10" id="KW-1185">Reference proteome</keyword>
<dbReference type="EMBL" id="VYYT01000026">
    <property type="protein sequence ID" value="KAK2776571.1"/>
    <property type="molecule type" value="Genomic_DNA"/>
</dbReference>
<dbReference type="InterPro" id="IPR008947">
    <property type="entry name" value="PLipase_C/P1_nuclease_dom_sf"/>
</dbReference>
<name>A0AAD9YRC0_COLKA</name>
<dbReference type="PANTHER" id="PTHR33146">
    <property type="entry name" value="ENDONUCLEASE 4"/>
    <property type="match status" value="1"/>
</dbReference>
<evidence type="ECO:0000256" key="3">
    <source>
        <dbReference type="ARBA" id="ARBA00022723"/>
    </source>
</evidence>
<dbReference type="GO" id="GO:0006308">
    <property type="term" value="P:DNA catabolic process"/>
    <property type="evidence" value="ECO:0007669"/>
    <property type="project" value="InterPro"/>
</dbReference>
<comment type="similarity">
    <text evidence="1">Belongs to the nuclease type I family.</text>
</comment>
<reference evidence="9" key="1">
    <citation type="submission" date="2023-02" db="EMBL/GenBank/DDBJ databases">
        <title>Colletotrichum kahawae CIFC_Que2 genome sequencing and assembly.</title>
        <authorList>
            <person name="Baroncelli R."/>
        </authorList>
    </citation>
    <scope>NUCLEOTIDE SEQUENCE</scope>
    <source>
        <strain evidence="9">CIFC_Que2</strain>
    </source>
</reference>
<evidence type="ECO:0000256" key="6">
    <source>
        <dbReference type="ARBA" id="ARBA00023157"/>
    </source>
</evidence>
<dbReference type="Gene3D" id="1.10.575.10">
    <property type="entry name" value="P1 Nuclease"/>
    <property type="match status" value="2"/>
</dbReference>
<comment type="caution">
    <text evidence="9">The sequence shown here is derived from an EMBL/GenBank/DDBJ whole genome shotgun (WGS) entry which is preliminary data.</text>
</comment>
<evidence type="ECO:0000256" key="7">
    <source>
        <dbReference type="ARBA" id="ARBA00023180"/>
    </source>
</evidence>
<evidence type="ECO:0000256" key="8">
    <source>
        <dbReference type="SAM" id="SignalP"/>
    </source>
</evidence>
<dbReference type="GO" id="GO:0003676">
    <property type="term" value="F:nucleic acid binding"/>
    <property type="evidence" value="ECO:0007669"/>
    <property type="project" value="InterPro"/>
</dbReference>
<dbReference type="Pfam" id="PF02265">
    <property type="entry name" value="S1-P1_nuclease"/>
    <property type="match status" value="2"/>
</dbReference>
<dbReference type="SUPFAM" id="SSF48537">
    <property type="entry name" value="Phospholipase C/P1 nuclease"/>
    <property type="match status" value="2"/>
</dbReference>
<feature type="chain" id="PRO_5041901559" evidence="8">
    <location>
        <begin position="18"/>
        <end position="198"/>
    </location>
</feature>
<accession>A0AAD9YRC0</accession>
<evidence type="ECO:0000313" key="9">
    <source>
        <dbReference type="EMBL" id="KAK2776571.1"/>
    </source>
</evidence>
<organism evidence="9 10">
    <name type="scientific">Colletotrichum kahawae</name>
    <name type="common">Coffee berry disease fungus</name>
    <dbReference type="NCBI Taxonomy" id="34407"/>
    <lineage>
        <taxon>Eukaryota</taxon>
        <taxon>Fungi</taxon>
        <taxon>Dikarya</taxon>
        <taxon>Ascomycota</taxon>
        <taxon>Pezizomycotina</taxon>
        <taxon>Sordariomycetes</taxon>
        <taxon>Hypocreomycetidae</taxon>
        <taxon>Glomerellales</taxon>
        <taxon>Glomerellaceae</taxon>
        <taxon>Colletotrichum</taxon>
        <taxon>Colletotrichum gloeosporioides species complex</taxon>
    </lineage>
</organism>
<keyword evidence="5" id="KW-0378">Hydrolase</keyword>
<keyword evidence="2" id="KW-0540">Nuclease</keyword>
<keyword evidence="7" id="KW-0325">Glycoprotein</keyword>
<dbReference type="GO" id="GO:0016788">
    <property type="term" value="F:hydrolase activity, acting on ester bonds"/>
    <property type="evidence" value="ECO:0007669"/>
    <property type="project" value="InterPro"/>
</dbReference>
<feature type="signal peptide" evidence="8">
    <location>
        <begin position="1"/>
        <end position="17"/>
    </location>
</feature>
<dbReference type="PANTHER" id="PTHR33146:SF26">
    <property type="entry name" value="ENDONUCLEASE 4"/>
    <property type="match status" value="1"/>
</dbReference>
<protein>
    <submittedName>
        <fullName evidence="9">Nuclease s1</fullName>
    </submittedName>
</protein>
<evidence type="ECO:0000313" key="10">
    <source>
        <dbReference type="Proteomes" id="UP001281614"/>
    </source>
</evidence>
<proteinExistence type="inferred from homology"/>
<dbReference type="AlphaFoldDB" id="A0AAD9YRC0"/>
<dbReference type="GO" id="GO:0004519">
    <property type="term" value="F:endonuclease activity"/>
    <property type="evidence" value="ECO:0007669"/>
    <property type="project" value="UniProtKB-KW"/>
</dbReference>
<keyword evidence="3" id="KW-0479">Metal-binding</keyword>
<evidence type="ECO:0000256" key="4">
    <source>
        <dbReference type="ARBA" id="ARBA00022759"/>
    </source>
</evidence>
<dbReference type="GO" id="GO:0046872">
    <property type="term" value="F:metal ion binding"/>
    <property type="evidence" value="ECO:0007669"/>
    <property type="project" value="UniProtKB-KW"/>
</dbReference>
<evidence type="ECO:0000256" key="1">
    <source>
        <dbReference type="ARBA" id="ARBA00009547"/>
    </source>
</evidence>
<gene>
    <name evidence="9" type="ORF">CKAH01_12344</name>
</gene>
<sequence>MRLSTALLACAVPSVLPWGNVGHRTVGYLAEKYPTDEAAALVGKLLANDRNYDISYAATWADTLRGHMGWASKYHYISEQRQITVSDIFTPNILPFQRLRHLRHAAAGVNATAGQCVDLATGTCALGWATESNAFVCSHVLKPGRQWLKANDLSEGYYDQTWEVVDEVIGRAGVRLGAWLNAVAAKLASETGPVFEEL</sequence>
<evidence type="ECO:0000256" key="5">
    <source>
        <dbReference type="ARBA" id="ARBA00022801"/>
    </source>
</evidence>
<keyword evidence="8" id="KW-0732">Signal</keyword>